<comment type="caution">
    <text evidence="2">The sequence shown here is derived from an EMBL/GenBank/DDBJ whole genome shotgun (WGS) entry which is preliminary data.</text>
</comment>
<dbReference type="Proteomes" id="UP000194280">
    <property type="component" value="Unassembled WGS sequence"/>
</dbReference>
<keyword evidence="1" id="KW-0472">Membrane</keyword>
<evidence type="ECO:0000313" key="3">
    <source>
        <dbReference type="Proteomes" id="UP000194280"/>
    </source>
</evidence>
<dbReference type="VEuPathDB" id="FungiDB:BTJ68_11657"/>
<sequence length="97" mass="11364">MERIQTELVSWGPLRSPPLLLELYCRSSRRCYRIFRAQRIYKDSCCTLPRDEQTTRAAKFCVWYWITVNLISMLGCSKIVRWLMNAIKSLGLAPCST</sequence>
<keyword evidence="3" id="KW-1185">Reference proteome</keyword>
<dbReference type="AlphaFoldDB" id="A0A1Z5STN4"/>
<accession>A0A1Z5STN4</accession>
<dbReference type="EMBL" id="MUNK01000256">
    <property type="protein sequence ID" value="OTA24162.1"/>
    <property type="molecule type" value="Genomic_DNA"/>
</dbReference>
<gene>
    <name evidence="2" type="ORF">BTJ68_11657</name>
</gene>
<evidence type="ECO:0000313" key="2">
    <source>
        <dbReference type="EMBL" id="OTA24162.1"/>
    </source>
</evidence>
<keyword evidence="1" id="KW-0812">Transmembrane</keyword>
<organism evidence="2 3">
    <name type="scientific">Hortaea werneckii EXF-2000</name>
    <dbReference type="NCBI Taxonomy" id="1157616"/>
    <lineage>
        <taxon>Eukaryota</taxon>
        <taxon>Fungi</taxon>
        <taxon>Dikarya</taxon>
        <taxon>Ascomycota</taxon>
        <taxon>Pezizomycotina</taxon>
        <taxon>Dothideomycetes</taxon>
        <taxon>Dothideomycetidae</taxon>
        <taxon>Mycosphaerellales</taxon>
        <taxon>Teratosphaeriaceae</taxon>
        <taxon>Hortaea</taxon>
    </lineage>
</organism>
<feature type="transmembrane region" description="Helical" evidence="1">
    <location>
        <begin position="62"/>
        <end position="80"/>
    </location>
</feature>
<dbReference type="InParanoid" id="A0A1Z5STN4"/>
<keyword evidence="1" id="KW-1133">Transmembrane helix</keyword>
<proteinExistence type="predicted"/>
<reference evidence="2 3" key="1">
    <citation type="submission" date="2017-01" db="EMBL/GenBank/DDBJ databases">
        <title>The recent genome duplication of the halophilic yeast Hortaea werneckii: insights from long-read sequencing.</title>
        <authorList>
            <person name="Sinha S."/>
            <person name="Flibotte S."/>
            <person name="Neira M."/>
            <person name="Lenassi M."/>
            <person name="Gostincar C."/>
            <person name="Stajich J.E."/>
            <person name="Nislow C.E."/>
        </authorList>
    </citation>
    <scope>NUCLEOTIDE SEQUENCE [LARGE SCALE GENOMIC DNA]</scope>
    <source>
        <strain evidence="2 3">EXF-2000</strain>
    </source>
</reference>
<protein>
    <submittedName>
        <fullName evidence="2">Uncharacterized protein</fullName>
    </submittedName>
</protein>
<name>A0A1Z5STN4_HORWE</name>
<evidence type="ECO:0000256" key="1">
    <source>
        <dbReference type="SAM" id="Phobius"/>
    </source>
</evidence>